<feature type="binding site" evidence="13">
    <location>
        <position position="163"/>
    </location>
    <ligand>
        <name>Mg(2+)</name>
        <dbReference type="ChEBI" id="CHEBI:18420"/>
        <label>1</label>
    </ligand>
</feature>
<evidence type="ECO:0000256" key="2">
    <source>
        <dbReference type="ARBA" id="ARBA00005215"/>
    </source>
</evidence>
<dbReference type="FunFam" id="3.30.540.10:FF:000002">
    <property type="entry name" value="Fructose-1,6-bisphosphatase class 1"/>
    <property type="match status" value="1"/>
</dbReference>
<comment type="pathway">
    <text evidence="2">Carbohydrate biosynthesis; Calvin cycle.</text>
</comment>
<dbReference type="Proteomes" id="UP001050975">
    <property type="component" value="Unassembled WGS sequence"/>
</dbReference>
<evidence type="ECO:0000313" key="18">
    <source>
        <dbReference type="Proteomes" id="UP001050975"/>
    </source>
</evidence>
<dbReference type="EC" id="3.1.3.11" evidence="4 13"/>
<feature type="binding site" evidence="13">
    <location>
        <position position="164"/>
    </location>
    <ligand>
        <name>Mg(2+)</name>
        <dbReference type="ChEBI" id="CHEBI:18420"/>
        <label>2</label>
    </ligand>
</feature>
<keyword evidence="18" id="KW-1185">Reference proteome</keyword>
<keyword evidence="5 13" id="KW-0963">Cytoplasm</keyword>
<reference evidence="17" key="1">
    <citation type="submission" date="2019-10" db="EMBL/GenBank/DDBJ databases">
        <title>Draft genome sequece of Microseira wollei NIES-4236.</title>
        <authorList>
            <person name="Yamaguchi H."/>
            <person name="Suzuki S."/>
            <person name="Kawachi M."/>
        </authorList>
    </citation>
    <scope>NUCLEOTIDE SEQUENCE</scope>
    <source>
        <strain evidence="17">NIES-4236</strain>
    </source>
</reference>
<gene>
    <name evidence="13" type="primary">fbp</name>
    <name evidence="17" type="ORF">MiSe_11100</name>
</gene>
<protein>
    <recommendedName>
        <fullName evidence="11 13">Fructose-1,6-bisphosphatase class 1</fullName>
        <shortName evidence="13">FBPase class 1</shortName>
        <ecNumber evidence="4 13">3.1.3.11</ecNumber>
    </recommendedName>
    <alternativeName>
        <fullName evidence="12 13">D-fructose-1,6-bisphosphate 1-phosphohydrolase class 1</fullName>
    </alternativeName>
</protein>
<comment type="caution">
    <text evidence="17">The sequence shown here is derived from an EMBL/GenBank/DDBJ whole genome shotgun (WGS) entry which is preliminary data.</text>
</comment>
<keyword evidence="9 13" id="KW-0460">Magnesium</keyword>
<dbReference type="GO" id="GO:0042132">
    <property type="term" value="F:fructose 1,6-bisphosphate 1-phosphatase activity"/>
    <property type="evidence" value="ECO:0007669"/>
    <property type="project" value="UniProtKB-UniRule"/>
</dbReference>
<dbReference type="GO" id="GO:0000287">
    <property type="term" value="F:magnesium ion binding"/>
    <property type="evidence" value="ECO:0007669"/>
    <property type="project" value="UniProtKB-UniRule"/>
</dbReference>
<comment type="catalytic activity">
    <reaction evidence="1 13">
        <text>beta-D-fructose 1,6-bisphosphate + H2O = beta-D-fructose 6-phosphate + phosphate</text>
        <dbReference type="Rhea" id="RHEA:11064"/>
        <dbReference type="ChEBI" id="CHEBI:15377"/>
        <dbReference type="ChEBI" id="CHEBI:32966"/>
        <dbReference type="ChEBI" id="CHEBI:43474"/>
        <dbReference type="ChEBI" id="CHEBI:57634"/>
        <dbReference type="EC" id="3.1.3.11"/>
    </reaction>
</comment>
<dbReference type="InterPro" id="IPR020548">
    <property type="entry name" value="Fructose_bisphosphatase_AS"/>
</dbReference>
<evidence type="ECO:0000256" key="10">
    <source>
        <dbReference type="ARBA" id="ARBA00023277"/>
    </source>
</evidence>
<dbReference type="PROSITE" id="PS00124">
    <property type="entry name" value="FBPASE"/>
    <property type="match status" value="1"/>
</dbReference>
<evidence type="ECO:0000259" key="16">
    <source>
        <dbReference type="Pfam" id="PF18913"/>
    </source>
</evidence>
<dbReference type="GO" id="GO:0006094">
    <property type="term" value="P:gluconeogenesis"/>
    <property type="evidence" value="ECO:0007669"/>
    <property type="project" value="UniProtKB-UniRule"/>
</dbReference>
<keyword evidence="6" id="KW-0113">Calvin cycle</keyword>
<feature type="domain" description="Fructose-1-6-bisphosphatase class I N-terminal" evidence="15">
    <location>
        <begin position="51"/>
        <end position="241"/>
    </location>
</feature>
<dbReference type="InterPro" id="IPR000146">
    <property type="entry name" value="FBPase_class-1"/>
</dbReference>
<evidence type="ECO:0000256" key="1">
    <source>
        <dbReference type="ARBA" id="ARBA00001273"/>
    </source>
</evidence>
<keyword evidence="7 13" id="KW-0479">Metal-binding</keyword>
<dbReference type="PANTHER" id="PTHR11556:SF35">
    <property type="entry name" value="SEDOHEPTULOSE-1,7-BISPHOSPHATASE, CHLOROPLASTIC"/>
    <property type="match status" value="1"/>
</dbReference>
<comment type="cofactor">
    <cofactor evidence="13">
        <name>Mg(2+)</name>
        <dbReference type="ChEBI" id="CHEBI:18420"/>
    </cofactor>
    <text evidence="13">Binds 2 magnesium ions per subunit.</text>
</comment>
<evidence type="ECO:0000256" key="9">
    <source>
        <dbReference type="ARBA" id="ARBA00022842"/>
    </source>
</evidence>
<feature type="binding site" evidence="13">
    <location>
        <position position="320"/>
    </location>
    <ligand>
        <name>Mg(2+)</name>
        <dbReference type="ChEBI" id="CHEBI:18420"/>
        <label>2</label>
    </ligand>
</feature>
<comment type="caution">
    <text evidence="13">Lacks conserved residue(s) required for the propagation of feature annotation.</text>
</comment>
<dbReference type="GO" id="GO:0005986">
    <property type="term" value="P:sucrose biosynthetic process"/>
    <property type="evidence" value="ECO:0007669"/>
    <property type="project" value="TreeGrafter"/>
</dbReference>
<feature type="binding site" evidence="13">
    <location>
        <position position="161"/>
    </location>
    <ligand>
        <name>Mg(2+)</name>
        <dbReference type="ChEBI" id="CHEBI:18420"/>
        <label>2</label>
    </ligand>
</feature>
<sequence>MLELNLPVQAEKKSFPFCLFSIGSQRGILNKTMADTHPPIAQERNLKRDCMTLSRHVLQQLGSFSTEAQDLSAIMGRIALAGKLIARHLSRAGLMENVLGVTGEINVQGESVKNMDVYANEAFISVLEQSGLVCRLASEEMEKPYYIPENCPIGRYTLLYDPLDGSSNIDSNLNVGSIFSIRQQEGNDEDGLARDLLQNGRKQIAAGYVLYGPSTMLVYSIGKGVHAFTLDPSLGEFILSAENIIIPDHGAIYSVNEGNFWQWEESFRDYIRYVHRHEGYTARYGGALVGDFHRILFQGGVFLYPGTVKRPEGKLRLLYEAAPIAFLAEQAGGRASTGVVPILDVVADKIHARTPLIVGSKDDVALVESFVNESSKEQGDKVMAHS</sequence>
<feature type="binding site" evidence="13">
    <location>
        <position position="284"/>
    </location>
    <ligand>
        <name>substrate</name>
    </ligand>
</feature>
<dbReference type="PIRSF" id="PIRSF000904">
    <property type="entry name" value="FBPtase_SBPase"/>
    <property type="match status" value="1"/>
</dbReference>
<dbReference type="PANTHER" id="PTHR11556">
    <property type="entry name" value="FRUCTOSE-1,6-BISPHOSPHATASE-RELATED"/>
    <property type="match status" value="1"/>
</dbReference>
<feature type="binding site" evidence="13">
    <location>
        <position position="314"/>
    </location>
    <ligand>
        <name>substrate</name>
    </ligand>
</feature>
<dbReference type="PIRSF" id="PIRSF500210">
    <property type="entry name" value="FBPtase"/>
    <property type="match status" value="1"/>
</dbReference>
<evidence type="ECO:0000256" key="6">
    <source>
        <dbReference type="ARBA" id="ARBA00022567"/>
    </source>
</evidence>
<evidence type="ECO:0000256" key="3">
    <source>
        <dbReference type="ARBA" id="ARBA00010941"/>
    </source>
</evidence>
<proteinExistence type="inferred from homology"/>
<feature type="binding site" evidence="13">
    <location>
        <position position="139"/>
    </location>
    <ligand>
        <name>Mg(2+)</name>
        <dbReference type="ChEBI" id="CHEBI:18420"/>
        <label>1</label>
    </ligand>
</feature>
<dbReference type="Gene3D" id="3.40.190.80">
    <property type="match status" value="1"/>
</dbReference>
<name>A0AAV3X587_9CYAN</name>
<comment type="subcellular location">
    <subcellularLocation>
        <location evidence="13">Cytoplasm</location>
    </subcellularLocation>
</comment>
<evidence type="ECO:0000256" key="14">
    <source>
        <dbReference type="RuleBase" id="RU000508"/>
    </source>
</evidence>
<dbReference type="GO" id="GO:0006000">
    <property type="term" value="P:fructose metabolic process"/>
    <property type="evidence" value="ECO:0007669"/>
    <property type="project" value="TreeGrafter"/>
</dbReference>
<feature type="domain" description="Fructose-1-6-bisphosphatase class 1 C-terminal" evidence="16">
    <location>
        <begin position="246"/>
        <end position="371"/>
    </location>
</feature>
<keyword evidence="8 13" id="KW-0378">Hydrolase</keyword>
<dbReference type="InterPro" id="IPR044015">
    <property type="entry name" value="FBPase_C_dom"/>
</dbReference>
<feature type="binding site" evidence="13">
    <location>
        <begin position="164"/>
        <end position="167"/>
    </location>
    <ligand>
        <name>substrate</name>
    </ligand>
</feature>
<dbReference type="NCBIfam" id="NF006778">
    <property type="entry name" value="PRK09293.1-1"/>
    <property type="match status" value="1"/>
</dbReference>
<evidence type="ECO:0000313" key="17">
    <source>
        <dbReference type="EMBL" id="GET36361.1"/>
    </source>
</evidence>
<dbReference type="Pfam" id="PF18913">
    <property type="entry name" value="FBPase_C"/>
    <property type="match status" value="1"/>
</dbReference>
<accession>A0AAV3X587</accession>
<dbReference type="AlphaFoldDB" id="A0AAV3X587"/>
<evidence type="ECO:0000256" key="5">
    <source>
        <dbReference type="ARBA" id="ARBA00022490"/>
    </source>
</evidence>
<organism evidence="17 18">
    <name type="scientific">Microseira wollei NIES-4236</name>
    <dbReference type="NCBI Taxonomy" id="2530354"/>
    <lineage>
        <taxon>Bacteria</taxon>
        <taxon>Bacillati</taxon>
        <taxon>Cyanobacteriota</taxon>
        <taxon>Cyanophyceae</taxon>
        <taxon>Oscillatoriophycideae</taxon>
        <taxon>Aerosakkonematales</taxon>
        <taxon>Aerosakkonemataceae</taxon>
        <taxon>Microseira</taxon>
    </lineage>
</organism>
<dbReference type="PRINTS" id="PR00115">
    <property type="entry name" value="F16BPHPHTASE"/>
</dbReference>
<dbReference type="GO" id="GO:0005829">
    <property type="term" value="C:cytosol"/>
    <property type="evidence" value="ECO:0007669"/>
    <property type="project" value="TreeGrafter"/>
</dbReference>
<dbReference type="HAMAP" id="MF_01855">
    <property type="entry name" value="FBPase_class1"/>
    <property type="match status" value="1"/>
</dbReference>
<feature type="binding site" evidence="13">
    <location>
        <position position="256"/>
    </location>
    <ligand>
        <name>substrate</name>
    </ligand>
</feature>
<dbReference type="GO" id="GO:0006002">
    <property type="term" value="P:fructose 6-phosphate metabolic process"/>
    <property type="evidence" value="ECO:0007669"/>
    <property type="project" value="TreeGrafter"/>
</dbReference>
<dbReference type="EMBL" id="BLAY01000012">
    <property type="protein sequence ID" value="GET36361.1"/>
    <property type="molecule type" value="Genomic_DNA"/>
</dbReference>
<dbReference type="Pfam" id="PF00316">
    <property type="entry name" value="FBPase"/>
    <property type="match status" value="1"/>
</dbReference>
<dbReference type="SUPFAM" id="SSF56655">
    <property type="entry name" value="Carbohydrate phosphatase"/>
    <property type="match status" value="1"/>
</dbReference>
<feature type="binding site" evidence="13">
    <location>
        <position position="161"/>
    </location>
    <ligand>
        <name>Mg(2+)</name>
        <dbReference type="ChEBI" id="CHEBI:18420"/>
        <label>1</label>
    </ligand>
</feature>
<evidence type="ECO:0000256" key="12">
    <source>
        <dbReference type="ARBA" id="ARBA00081210"/>
    </source>
</evidence>
<dbReference type="InterPro" id="IPR028343">
    <property type="entry name" value="FBPtase"/>
</dbReference>
<evidence type="ECO:0000256" key="13">
    <source>
        <dbReference type="HAMAP-Rule" id="MF_01855"/>
    </source>
</evidence>
<evidence type="ECO:0000256" key="8">
    <source>
        <dbReference type="ARBA" id="ARBA00022801"/>
    </source>
</evidence>
<dbReference type="Gene3D" id="3.30.540.10">
    <property type="entry name" value="Fructose-1,6-Bisphosphatase, subunit A, domain 1"/>
    <property type="match status" value="1"/>
</dbReference>
<evidence type="ECO:0000259" key="15">
    <source>
        <dbReference type="Pfam" id="PF00316"/>
    </source>
</evidence>
<dbReference type="InterPro" id="IPR033391">
    <property type="entry name" value="FBPase_N"/>
</dbReference>
<evidence type="ECO:0000256" key="4">
    <source>
        <dbReference type="ARBA" id="ARBA00013093"/>
    </source>
</evidence>
<evidence type="ECO:0000256" key="7">
    <source>
        <dbReference type="ARBA" id="ARBA00022723"/>
    </source>
</evidence>
<dbReference type="GO" id="GO:0019253">
    <property type="term" value="P:reductive pentose-phosphate cycle"/>
    <property type="evidence" value="ECO:0007669"/>
    <property type="project" value="UniProtKB-KW"/>
</dbReference>
<keyword evidence="10 13" id="KW-0119">Carbohydrate metabolism</keyword>
<comment type="similarity">
    <text evidence="3 13 14">Belongs to the FBPase class 1 family.</text>
</comment>
<dbReference type="GO" id="GO:0030388">
    <property type="term" value="P:fructose 1,6-bisphosphate metabolic process"/>
    <property type="evidence" value="ECO:0007669"/>
    <property type="project" value="TreeGrafter"/>
</dbReference>
<dbReference type="CDD" id="cd00354">
    <property type="entry name" value="FBPase"/>
    <property type="match status" value="1"/>
</dbReference>
<comment type="subunit">
    <text evidence="13">Homotetramer.</text>
</comment>
<evidence type="ECO:0000256" key="11">
    <source>
        <dbReference type="ARBA" id="ARBA00072069"/>
    </source>
</evidence>